<evidence type="ECO:0000313" key="14">
    <source>
        <dbReference type="Proteomes" id="UP001056429"/>
    </source>
</evidence>
<dbReference type="CDD" id="cd00383">
    <property type="entry name" value="trans_reg_C"/>
    <property type="match status" value="1"/>
</dbReference>
<evidence type="ECO:0000256" key="1">
    <source>
        <dbReference type="ARBA" id="ARBA00018672"/>
    </source>
</evidence>
<keyword evidence="6" id="KW-0804">Transcription</keyword>
<dbReference type="InterPro" id="IPR001867">
    <property type="entry name" value="OmpR/PhoB-type_DNA-bd"/>
</dbReference>
<dbReference type="GO" id="GO:0006355">
    <property type="term" value="P:regulation of DNA-templated transcription"/>
    <property type="evidence" value="ECO:0007669"/>
    <property type="project" value="InterPro"/>
</dbReference>
<dbReference type="SMART" id="SM00448">
    <property type="entry name" value="REC"/>
    <property type="match status" value="1"/>
</dbReference>
<dbReference type="PROSITE" id="PS50889">
    <property type="entry name" value="S4"/>
    <property type="match status" value="1"/>
</dbReference>
<evidence type="ECO:0000259" key="12">
    <source>
        <dbReference type="PROSITE" id="PS51755"/>
    </source>
</evidence>
<dbReference type="GO" id="GO:0032993">
    <property type="term" value="C:protein-DNA complex"/>
    <property type="evidence" value="ECO:0007669"/>
    <property type="project" value="TreeGrafter"/>
</dbReference>
<accession>A0A9J6NZQ5</accession>
<dbReference type="GO" id="GO:0000156">
    <property type="term" value="F:phosphorelay response regulator activity"/>
    <property type="evidence" value="ECO:0007669"/>
    <property type="project" value="TreeGrafter"/>
</dbReference>
<dbReference type="CDD" id="cd17574">
    <property type="entry name" value="REC_OmpR"/>
    <property type="match status" value="1"/>
</dbReference>
<keyword evidence="9" id="KW-0694">RNA-binding</keyword>
<dbReference type="GO" id="GO:0003723">
    <property type="term" value="F:RNA binding"/>
    <property type="evidence" value="ECO:0007669"/>
    <property type="project" value="UniProtKB-KW"/>
</dbReference>
<evidence type="ECO:0000256" key="4">
    <source>
        <dbReference type="ARBA" id="ARBA00023015"/>
    </source>
</evidence>
<dbReference type="InterPro" id="IPR001789">
    <property type="entry name" value="Sig_transdc_resp-reg_receiver"/>
</dbReference>
<feature type="DNA-binding region" description="OmpR/PhoB-type" evidence="10">
    <location>
        <begin position="128"/>
        <end position="224"/>
    </location>
</feature>
<comment type="caution">
    <text evidence="13">The sequence shown here is derived from an EMBL/GenBank/DDBJ whole genome shotgun (WGS) entry which is preliminary data.</text>
</comment>
<dbReference type="GO" id="GO:0000976">
    <property type="term" value="F:transcription cis-regulatory region binding"/>
    <property type="evidence" value="ECO:0007669"/>
    <property type="project" value="TreeGrafter"/>
</dbReference>
<dbReference type="Gene3D" id="6.10.250.690">
    <property type="match status" value="1"/>
</dbReference>
<dbReference type="PROSITE" id="PS50110">
    <property type="entry name" value="RESPONSE_REGULATORY"/>
    <property type="match status" value="1"/>
</dbReference>
<keyword evidence="5 10" id="KW-0238">DNA-binding</keyword>
<dbReference type="InterPro" id="IPR016032">
    <property type="entry name" value="Sig_transdc_resp-reg_C-effctor"/>
</dbReference>
<dbReference type="FunFam" id="3.40.50.2300:FF:000001">
    <property type="entry name" value="DNA-binding response regulator PhoB"/>
    <property type="match status" value="1"/>
</dbReference>
<dbReference type="Gene3D" id="1.10.10.10">
    <property type="entry name" value="Winged helix-like DNA-binding domain superfamily/Winged helix DNA-binding domain"/>
    <property type="match status" value="1"/>
</dbReference>
<dbReference type="PANTHER" id="PTHR48111:SF73">
    <property type="entry name" value="ALKALINE PHOSPHATASE SYNTHESIS TRANSCRIPTIONAL REGULATORY PROTEIN PHOP"/>
    <property type="match status" value="1"/>
</dbReference>
<dbReference type="FunFam" id="1.10.10.10:FF:000018">
    <property type="entry name" value="DNA-binding response regulator ResD"/>
    <property type="match status" value="1"/>
</dbReference>
<proteinExistence type="predicted"/>
<dbReference type="EMBL" id="JAGSOJ010000002">
    <property type="protein sequence ID" value="MCM1989747.1"/>
    <property type="molecule type" value="Genomic_DNA"/>
</dbReference>
<dbReference type="InterPro" id="IPR039420">
    <property type="entry name" value="WalR-like"/>
</dbReference>
<organism evidence="13 14">
    <name type="scientific">Oceanirhabdus seepicola</name>
    <dbReference type="NCBI Taxonomy" id="2828781"/>
    <lineage>
        <taxon>Bacteria</taxon>
        <taxon>Bacillati</taxon>
        <taxon>Bacillota</taxon>
        <taxon>Clostridia</taxon>
        <taxon>Eubacteriales</taxon>
        <taxon>Clostridiaceae</taxon>
        <taxon>Oceanirhabdus</taxon>
    </lineage>
</organism>
<keyword evidence="3" id="KW-0902">Two-component regulatory system</keyword>
<feature type="domain" description="Response regulatory" evidence="11">
    <location>
        <begin position="4"/>
        <end position="117"/>
    </location>
</feature>
<evidence type="ECO:0000256" key="7">
    <source>
        <dbReference type="ARBA" id="ARBA00024867"/>
    </source>
</evidence>
<dbReference type="Gene3D" id="3.40.50.2300">
    <property type="match status" value="1"/>
</dbReference>
<name>A0A9J6NZQ5_9CLOT</name>
<feature type="domain" description="OmpR/PhoB-type" evidence="12">
    <location>
        <begin position="128"/>
        <end position="224"/>
    </location>
</feature>
<evidence type="ECO:0000256" key="9">
    <source>
        <dbReference type="PROSITE-ProRule" id="PRU00182"/>
    </source>
</evidence>
<evidence type="ECO:0000256" key="6">
    <source>
        <dbReference type="ARBA" id="ARBA00023163"/>
    </source>
</evidence>
<dbReference type="SUPFAM" id="SSF52172">
    <property type="entry name" value="CheY-like"/>
    <property type="match status" value="1"/>
</dbReference>
<dbReference type="SMART" id="SM00862">
    <property type="entry name" value="Trans_reg_C"/>
    <property type="match status" value="1"/>
</dbReference>
<keyword evidence="4" id="KW-0805">Transcription regulation</keyword>
<keyword evidence="2 8" id="KW-0597">Phosphoprotein</keyword>
<dbReference type="Pfam" id="PF00486">
    <property type="entry name" value="Trans_reg_C"/>
    <property type="match status" value="1"/>
</dbReference>
<dbReference type="InterPro" id="IPR036388">
    <property type="entry name" value="WH-like_DNA-bd_sf"/>
</dbReference>
<reference evidence="13" key="2">
    <citation type="submission" date="2021-04" db="EMBL/GenBank/DDBJ databases">
        <authorList>
            <person name="Dong X."/>
        </authorList>
    </citation>
    <scope>NUCLEOTIDE SEQUENCE</scope>
    <source>
        <strain evidence="13">ZWT</strain>
    </source>
</reference>
<evidence type="ECO:0000313" key="13">
    <source>
        <dbReference type="EMBL" id="MCM1989747.1"/>
    </source>
</evidence>
<dbReference type="RefSeq" id="WP_250858773.1">
    <property type="nucleotide sequence ID" value="NZ_JAGSOJ010000002.1"/>
</dbReference>
<dbReference type="GO" id="GO:0005829">
    <property type="term" value="C:cytosol"/>
    <property type="evidence" value="ECO:0007669"/>
    <property type="project" value="TreeGrafter"/>
</dbReference>
<dbReference type="Proteomes" id="UP001056429">
    <property type="component" value="Unassembled WGS sequence"/>
</dbReference>
<dbReference type="Pfam" id="PF00072">
    <property type="entry name" value="Response_reg"/>
    <property type="match status" value="1"/>
</dbReference>
<evidence type="ECO:0000256" key="8">
    <source>
        <dbReference type="PROSITE-ProRule" id="PRU00169"/>
    </source>
</evidence>
<reference evidence="13" key="1">
    <citation type="journal article" date="2021" name="mSystems">
        <title>Bacteria and Archaea Synergistically Convert Glycine Betaine to Biogenic Methane in the Formosa Cold Seep of the South China Sea.</title>
        <authorList>
            <person name="Li L."/>
            <person name="Zhang W."/>
            <person name="Zhang S."/>
            <person name="Song L."/>
            <person name="Sun Q."/>
            <person name="Zhang H."/>
            <person name="Xiang H."/>
            <person name="Dong X."/>
        </authorList>
    </citation>
    <scope>NUCLEOTIDE SEQUENCE</scope>
    <source>
        <strain evidence="13">ZWT</strain>
    </source>
</reference>
<comment type="function">
    <text evidence="7">May play the central regulatory role in sporulation. It may be an element of the effector pathway responsible for the activation of sporulation genes in response to nutritional stress. Spo0A may act in concert with spo0H (a sigma factor) to control the expression of some genes that are critical to the sporulation process.</text>
</comment>
<dbReference type="PANTHER" id="PTHR48111">
    <property type="entry name" value="REGULATOR OF RPOS"/>
    <property type="match status" value="1"/>
</dbReference>
<protein>
    <recommendedName>
        <fullName evidence="1">Stage 0 sporulation protein A homolog</fullName>
    </recommendedName>
</protein>
<feature type="modified residue" description="4-aspartylphosphate" evidence="8">
    <location>
        <position position="53"/>
    </location>
</feature>
<dbReference type="PROSITE" id="PS51755">
    <property type="entry name" value="OMPR_PHOB"/>
    <property type="match status" value="1"/>
</dbReference>
<sequence length="226" mass="26066">MGKKVLIVEDEARIREITSDYFKVSGFEVYEAENGREAMEIFDLNEVDLIILDIMMPELDGWSVCKRIRKKSDVLIIILTARSDEEDKLMGFELGADEYVTKPFSPKVLVARAKTLFKRIEGNVGEKNHLIIIDGIEINKQAYKVKSDNQEIELSPKEYSLFLYLVENKGVVLSREAILNNVWGYDYFGDTRAVDTHIKKLRKKLGNKAQHIKTIIRVGYTFEVNR</sequence>
<dbReference type="AlphaFoldDB" id="A0A9J6NZQ5"/>
<evidence type="ECO:0000256" key="5">
    <source>
        <dbReference type="ARBA" id="ARBA00023125"/>
    </source>
</evidence>
<evidence type="ECO:0000256" key="3">
    <source>
        <dbReference type="ARBA" id="ARBA00023012"/>
    </source>
</evidence>
<keyword evidence="14" id="KW-1185">Reference proteome</keyword>
<gene>
    <name evidence="13" type="ORF">KDK92_08350</name>
</gene>
<evidence type="ECO:0000256" key="2">
    <source>
        <dbReference type="ARBA" id="ARBA00022553"/>
    </source>
</evidence>
<evidence type="ECO:0000259" key="11">
    <source>
        <dbReference type="PROSITE" id="PS50110"/>
    </source>
</evidence>
<dbReference type="SUPFAM" id="SSF46894">
    <property type="entry name" value="C-terminal effector domain of the bipartite response regulators"/>
    <property type="match status" value="1"/>
</dbReference>
<dbReference type="InterPro" id="IPR011006">
    <property type="entry name" value="CheY-like_superfamily"/>
</dbReference>
<evidence type="ECO:0000256" key="10">
    <source>
        <dbReference type="PROSITE-ProRule" id="PRU01091"/>
    </source>
</evidence>